<reference evidence="3" key="1">
    <citation type="submission" date="2015-07" db="EMBL/GenBank/DDBJ databases">
        <title>Draft genome sequence of the purine-degrading Gottschalkia purinilyticum DSM 1384 (formerly Clostridium purinilyticum).</title>
        <authorList>
            <person name="Poehlein A."/>
            <person name="Schiel-Bengelsdorf B."/>
            <person name="Bengelsdorf F.R."/>
            <person name="Daniel R."/>
            <person name="Duerre P."/>
        </authorList>
    </citation>
    <scope>NUCLEOTIDE SEQUENCE [LARGE SCALE GENOMIC DNA]</scope>
    <source>
        <strain evidence="3">DSM 1384</strain>
    </source>
</reference>
<evidence type="ECO:0000313" key="2">
    <source>
        <dbReference type="EMBL" id="KNF08403.1"/>
    </source>
</evidence>
<dbReference type="RefSeq" id="WP_050355240.1">
    <property type="nucleotide sequence ID" value="NZ_LGSS01000007.1"/>
</dbReference>
<feature type="transmembrane region" description="Helical" evidence="1">
    <location>
        <begin position="215"/>
        <end position="238"/>
    </location>
</feature>
<keyword evidence="1" id="KW-0812">Transmembrane</keyword>
<comment type="caution">
    <text evidence="2">The sequence shown here is derived from an EMBL/GenBank/DDBJ whole genome shotgun (WGS) entry which is preliminary data.</text>
</comment>
<accession>A0A0L0WA22</accession>
<dbReference type="EMBL" id="LGSS01000007">
    <property type="protein sequence ID" value="KNF08403.1"/>
    <property type="molecule type" value="Genomic_DNA"/>
</dbReference>
<organism evidence="2 3">
    <name type="scientific">Gottschalkia purinilytica</name>
    <name type="common">Clostridium purinilyticum</name>
    <dbReference type="NCBI Taxonomy" id="1503"/>
    <lineage>
        <taxon>Bacteria</taxon>
        <taxon>Bacillati</taxon>
        <taxon>Bacillota</taxon>
        <taxon>Tissierellia</taxon>
        <taxon>Tissierellales</taxon>
        <taxon>Gottschalkiaceae</taxon>
        <taxon>Gottschalkia</taxon>
    </lineage>
</organism>
<feature type="transmembrane region" description="Helical" evidence="1">
    <location>
        <begin position="129"/>
        <end position="152"/>
    </location>
</feature>
<evidence type="ECO:0000313" key="3">
    <source>
        <dbReference type="Proteomes" id="UP000037267"/>
    </source>
</evidence>
<gene>
    <name evidence="2" type="ORF">CLPU_7c00310</name>
</gene>
<dbReference type="PATRIC" id="fig|1503.3.peg.3018"/>
<feature type="transmembrane region" description="Helical" evidence="1">
    <location>
        <begin position="190"/>
        <end position="209"/>
    </location>
</feature>
<feature type="transmembrane region" description="Helical" evidence="1">
    <location>
        <begin position="49"/>
        <end position="74"/>
    </location>
</feature>
<name>A0A0L0WA22_GOTPU</name>
<dbReference type="AlphaFoldDB" id="A0A0L0WA22"/>
<feature type="transmembrane region" description="Helical" evidence="1">
    <location>
        <begin position="164"/>
        <end position="183"/>
    </location>
</feature>
<dbReference type="STRING" id="1503.CLPU_7c00310"/>
<keyword evidence="1" id="KW-1133">Transmembrane helix</keyword>
<dbReference type="Proteomes" id="UP000037267">
    <property type="component" value="Unassembled WGS sequence"/>
</dbReference>
<feature type="transmembrane region" description="Helical" evidence="1">
    <location>
        <begin position="86"/>
        <end position="108"/>
    </location>
</feature>
<evidence type="ECO:0000256" key="1">
    <source>
        <dbReference type="SAM" id="Phobius"/>
    </source>
</evidence>
<dbReference type="OrthoDB" id="1911369at2"/>
<proteinExistence type="predicted"/>
<keyword evidence="1" id="KW-0472">Membrane</keyword>
<protein>
    <submittedName>
        <fullName evidence="2">Uncharacterized protein</fullName>
    </submittedName>
</protein>
<sequence>MSKDKFSIDMPDETIIEAQIDTIVKKGLNPKNSFYSDLKSMYKQIGFKYLFHDMLEITFTVLIIFSMLLVPVIISSEIHDKVNSRYIYAFIFTVSPIMYLVISLLSFVNTKQKGTYEIEMTCKYNIYQLATLRMLVFSVLCILFNSIFVYTINVIYEQIDFLRAFIVSSTSLFLFSTIFLYMIIITRSKLIKYIVITSWIVLNSLLVVFNIDFYIYLLIKIPIYVHLVVTAICIYVYINKLKKLITFRSVQGVI</sequence>
<keyword evidence="3" id="KW-1185">Reference proteome</keyword>